<reference evidence="7 8" key="1">
    <citation type="journal article" date="2018" name="Sci. Rep.">
        <title>A novel species of the marine cyanobacterium Acaryochloris with a unique pigment content and lifestyle.</title>
        <authorList>
            <person name="Partensky F."/>
            <person name="Six C."/>
            <person name="Ratin M."/>
            <person name="Garczarek L."/>
            <person name="Vaulot D."/>
            <person name="Probert I."/>
            <person name="Calteau A."/>
            <person name="Gourvil P."/>
            <person name="Marie D."/>
            <person name="Grebert T."/>
            <person name="Bouchier C."/>
            <person name="Le Panse S."/>
            <person name="Gachenot M."/>
            <person name="Rodriguez F."/>
            <person name="Garrido J.L."/>
        </authorList>
    </citation>
    <scope>NUCLEOTIDE SEQUENCE [LARGE SCALE GENOMIC DNA]</scope>
    <source>
        <strain evidence="7 8">RCC1774</strain>
    </source>
</reference>
<evidence type="ECO:0000313" key="8">
    <source>
        <dbReference type="Proteomes" id="UP000248857"/>
    </source>
</evidence>
<dbReference type="AlphaFoldDB" id="A0A2W1J7U3"/>
<dbReference type="Gene3D" id="3.30.410.40">
    <property type="match status" value="1"/>
</dbReference>
<organism evidence="7 8">
    <name type="scientific">Acaryochloris thomasi RCC1774</name>
    <dbReference type="NCBI Taxonomy" id="1764569"/>
    <lineage>
        <taxon>Bacteria</taxon>
        <taxon>Bacillati</taxon>
        <taxon>Cyanobacteriota</taxon>
        <taxon>Cyanophyceae</taxon>
        <taxon>Acaryochloridales</taxon>
        <taxon>Acaryochloridaceae</taxon>
        <taxon>Acaryochloris</taxon>
        <taxon>Acaryochloris thomasi</taxon>
    </lineage>
</organism>
<dbReference type="EMBL" id="PQWO01000045">
    <property type="protein sequence ID" value="PZD70288.1"/>
    <property type="molecule type" value="Genomic_DNA"/>
</dbReference>
<keyword evidence="3" id="KW-0285">Flavoprotein</keyword>
<protein>
    <submittedName>
        <fullName evidence="7">Oxygen-dependent choline dehydrogenase</fullName>
        <ecNumber evidence="7">1.2.1.8</ecNumber>
    </submittedName>
</protein>
<comment type="similarity">
    <text evidence="2">Belongs to the GMC oxidoreductase family.</text>
</comment>
<evidence type="ECO:0000256" key="3">
    <source>
        <dbReference type="ARBA" id="ARBA00022630"/>
    </source>
</evidence>
<accession>A0A2W1J7U3</accession>
<keyword evidence="4" id="KW-0274">FAD</keyword>
<dbReference type="RefSeq" id="WP_110989153.1">
    <property type="nucleotide sequence ID" value="NZ_CAWNWM010000045.1"/>
</dbReference>
<keyword evidence="5 7" id="KW-0560">Oxidoreductase</keyword>
<evidence type="ECO:0000259" key="6">
    <source>
        <dbReference type="Pfam" id="PF05199"/>
    </source>
</evidence>
<dbReference type="GO" id="GO:0008802">
    <property type="term" value="F:betaine-aldehyde dehydrogenase (NAD+) activity"/>
    <property type="evidence" value="ECO:0007669"/>
    <property type="project" value="UniProtKB-EC"/>
</dbReference>
<gene>
    <name evidence="7" type="primary">betA_3</name>
    <name evidence="7" type="ORF">C1752_14375</name>
</gene>
<evidence type="ECO:0000256" key="2">
    <source>
        <dbReference type="ARBA" id="ARBA00010790"/>
    </source>
</evidence>
<proteinExistence type="inferred from homology"/>
<dbReference type="InterPro" id="IPR036188">
    <property type="entry name" value="FAD/NAD-bd_sf"/>
</dbReference>
<dbReference type="InterPro" id="IPR007867">
    <property type="entry name" value="GMC_OxRtase_C"/>
</dbReference>
<keyword evidence="8" id="KW-1185">Reference proteome</keyword>
<feature type="domain" description="Glucose-methanol-choline oxidoreductase C-terminal" evidence="6">
    <location>
        <begin position="493"/>
        <end position="568"/>
    </location>
</feature>
<dbReference type="GO" id="GO:0016614">
    <property type="term" value="F:oxidoreductase activity, acting on CH-OH group of donors"/>
    <property type="evidence" value="ECO:0007669"/>
    <property type="project" value="InterPro"/>
</dbReference>
<dbReference type="Pfam" id="PF05199">
    <property type="entry name" value="GMC_oxred_C"/>
    <property type="match status" value="1"/>
</dbReference>
<comment type="cofactor">
    <cofactor evidence="1">
        <name>FAD</name>
        <dbReference type="ChEBI" id="CHEBI:57692"/>
    </cofactor>
</comment>
<evidence type="ECO:0000256" key="4">
    <source>
        <dbReference type="ARBA" id="ARBA00022827"/>
    </source>
</evidence>
<dbReference type="Proteomes" id="UP000248857">
    <property type="component" value="Unassembled WGS sequence"/>
</dbReference>
<evidence type="ECO:0000256" key="1">
    <source>
        <dbReference type="ARBA" id="ARBA00001974"/>
    </source>
</evidence>
<evidence type="ECO:0000313" key="7">
    <source>
        <dbReference type="EMBL" id="PZD70288.1"/>
    </source>
</evidence>
<dbReference type="InterPro" id="IPR051473">
    <property type="entry name" value="P2Ox-like"/>
</dbReference>
<dbReference type="SUPFAM" id="SSF51905">
    <property type="entry name" value="FAD/NAD(P)-binding domain"/>
    <property type="match status" value="1"/>
</dbReference>
<dbReference type="OrthoDB" id="568923at2"/>
<sequence>MPKLADCPNSEQYDYIVVGSGNGACAFLHQYLACSTQGNVLVIEEGENFFETSDISHQRNWTQSYSEANIFKLHNAQTPDGTPILSGRACTMGGGGSINYTMIFESSQWLSEHLGHDPDYWTDRKAELSQAFERTDPNRTLTPAAEYVKAKLEAQQFTINKDNSGHIPVYPDDQDKQIHIFPTQFNEFGQRTHSGISLLHWSDNPRLDYVTQRKVTHLQLEAADDEDLRCSAITIENLETGDLKTHLLGNHTKLLLCAGAATPQLLYEHRDRLQNLEIGEHVNDHILLPFGIYLLPKPLQVSLKDQYLSLFATTEVRLGEDEAEEPTVCNFDFFSGQLDVLIYLISHLFLAFWVPNWLKVLMIGNPRVFQQLKDVSRWLIARLNGLDDLLWSLRHPTQMGQHQWNLISAIVKFNIVREGFYQPSDGKTDPPSDKSKLYEVILRCFQASPLQDDPDYRIARTALINQIPLVESLGAKPHPFFQFLIRLFTRMPYSKLQVDDYIQHYSRNDLLTEQHLSGGCVFGKALNRGEESAHDTGKVIGSQNIYVADLSAAPLPRVSPQMTAYLIGHHVATQHCQRV</sequence>
<evidence type="ECO:0000256" key="5">
    <source>
        <dbReference type="ARBA" id="ARBA00023002"/>
    </source>
</evidence>
<name>A0A2W1J7U3_9CYAN</name>
<dbReference type="Gene3D" id="3.50.50.60">
    <property type="entry name" value="FAD/NAD(P)-binding domain"/>
    <property type="match status" value="2"/>
</dbReference>
<dbReference type="PANTHER" id="PTHR42784:SF1">
    <property type="entry name" value="PYRANOSE 2-OXIDASE"/>
    <property type="match status" value="1"/>
</dbReference>
<comment type="caution">
    <text evidence="7">The sequence shown here is derived from an EMBL/GenBank/DDBJ whole genome shotgun (WGS) entry which is preliminary data.</text>
</comment>
<dbReference type="EC" id="1.2.1.8" evidence="7"/>
<dbReference type="PANTHER" id="PTHR42784">
    <property type="entry name" value="PYRANOSE 2-OXIDASE"/>
    <property type="match status" value="1"/>
</dbReference>